<organism evidence="3 4">
    <name type="scientific">Streptomyces zingiberis</name>
    <dbReference type="NCBI Taxonomy" id="2053010"/>
    <lineage>
        <taxon>Bacteria</taxon>
        <taxon>Bacillati</taxon>
        <taxon>Actinomycetota</taxon>
        <taxon>Actinomycetes</taxon>
        <taxon>Kitasatosporales</taxon>
        <taxon>Streptomycetaceae</taxon>
        <taxon>Streptomyces</taxon>
    </lineage>
</organism>
<name>A0ABX1C1R3_9ACTN</name>
<dbReference type="InterPro" id="IPR013736">
    <property type="entry name" value="Xaa-Pro_dipept_C"/>
</dbReference>
<dbReference type="Gene3D" id="1.10.3020.10">
    <property type="entry name" value="alpha-amino acid ester hydrolase ( Helical cap domain)"/>
    <property type="match status" value="1"/>
</dbReference>
<dbReference type="Pfam" id="PF02129">
    <property type="entry name" value="Peptidase_S15"/>
    <property type="match status" value="1"/>
</dbReference>
<dbReference type="InterPro" id="IPR005674">
    <property type="entry name" value="CocE/Ser_esterase"/>
</dbReference>
<protein>
    <submittedName>
        <fullName evidence="3">CocE/NonD family hydrolase</fullName>
    </submittedName>
</protein>
<dbReference type="InterPro" id="IPR008979">
    <property type="entry name" value="Galactose-bd-like_sf"/>
</dbReference>
<reference evidence="3 4" key="1">
    <citation type="submission" date="2020-03" db="EMBL/GenBank/DDBJ databases">
        <title>WGS of actinomycetes isolated from Thailand.</title>
        <authorList>
            <person name="Thawai C."/>
        </authorList>
    </citation>
    <scope>NUCLEOTIDE SEQUENCE [LARGE SCALE GENOMIC DNA]</scope>
    <source>
        <strain evidence="3 4">PLAI 1-29</strain>
    </source>
</reference>
<dbReference type="GO" id="GO:0016787">
    <property type="term" value="F:hydrolase activity"/>
    <property type="evidence" value="ECO:0007669"/>
    <property type="project" value="UniProtKB-KW"/>
</dbReference>
<comment type="caution">
    <text evidence="3">The sequence shown here is derived from an EMBL/GenBank/DDBJ whole genome shotgun (WGS) entry which is preliminary data.</text>
</comment>
<proteinExistence type="predicted"/>
<dbReference type="SUPFAM" id="SSF53474">
    <property type="entry name" value="alpha/beta-Hydrolases"/>
    <property type="match status" value="1"/>
</dbReference>
<dbReference type="RefSeq" id="WP_168102473.1">
    <property type="nucleotide sequence ID" value="NZ_JAATEN010000010.1"/>
</dbReference>
<evidence type="ECO:0000313" key="4">
    <source>
        <dbReference type="Proteomes" id="UP000695264"/>
    </source>
</evidence>
<dbReference type="EMBL" id="JAATEN010000010">
    <property type="protein sequence ID" value="NJQ01842.1"/>
    <property type="molecule type" value="Genomic_DNA"/>
</dbReference>
<keyword evidence="1 3" id="KW-0378">Hydrolase</keyword>
<evidence type="ECO:0000259" key="2">
    <source>
        <dbReference type="SMART" id="SM00939"/>
    </source>
</evidence>
<dbReference type="InterPro" id="IPR050585">
    <property type="entry name" value="Xaa-Pro_dipeptidyl-ppase/CocE"/>
</dbReference>
<dbReference type="SUPFAM" id="SSF49785">
    <property type="entry name" value="Galactose-binding domain-like"/>
    <property type="match status" value="1"/>
</dbReference>
<dbReference type="Pfam" id="PF08530">
    <property type="entry name" value="PepX_C"/>
    <property type="match status" value="1"/>
</dbReference>
<dbReference type="NCBIfam" id="TIGR00976">
    <property type="entry name" value="CocE_NonD"/>
    <property type="match status" value="1"/>
</dbReference>
<feature type="domain" description="Xaa-Pro dipeptidyl-peptidase C-terminal" evidence="2">
    <location>
        <begin position="321"/>
        <end position="549"/>
    </location>
</feature>
<keyword evidence="4" id="KW-1185">Reference proteome</keyword>
<dbReference type="Proteomes" id="UP000695264">
    <property type="component" value="Unassembled WGS sequence"/>
</dbReference>
<dbReference type="SMART" id="SM00939">
    <property type="entry name" value="PepX_C"/>
    <property type="match status" value="1"/>
</dbReference>
<sequence>MTAIGRLAERMAPLPPATSRRVHVERGLKIPMDDGATLVADHWAPRDTGGRSLSEVPVVVVRTAYGRGGPLGWLYGPALAERGLQVLMVSTRGTFGSDGEFLAMRNERADGLATLRWLAGRSWSSGRVILAGSSYFGYTQWAIADAAPPEVKAMVPHITSSRLALSLTRPGRVDLETITNFSWNTAPQSRNGSPLPAAQEQRGYLLRSMVGADRRRIAEAMNTVPLTDVDQALLGRTSPFFQQIVNHDRDSTYWEDLDRSGTVPDVTVPVSSVTGWYDIFLADQLRDFTALVDAGCKPRLTVGPWWHADPRGMGASVTEVAEWASAVATGQEPPHRAPVRLYVMGADEWRDFAAWPPAGYEPQRLHLRADGTLTATAGSAEAPSAFTYDPEDPTPSVGGAKLTPAGAGPVDNRKLEKRPDVLTFTGAPLTDDLEVIGEVTADIWVRANRPGVDVFVRLCDVDPHGTSLNVCDELVHLDADDDATRAAVRLSPTAYRFRKGHRLRVQVSAGAFPRFARNLGGGEPVESATAVHRTDIEVFHDAAHPSAVTIPAR</sequence>
<dbReference type="InterPro" id="IPR029058">
    <property type="entry name" value="AB_hydrolase_fold"/>
</dbReference>
<dbReference type="PANTHER" id="PTHR43056">
    <property type="entry name" value="PEPTIDASE S9 PROLYL OLIGOPEPTIDASE"/>
    <property type="match status" value="1"/>
</dbReference>
<dbReference type="PANTHER" id="PTHR43056:SF10">
    <property type="entry name" value="COCE_NOND FAMILY, PUTATIVE (AFU_ORTHOLOGUE AFUA_7G00600)-RELATED"/>
    <property type="match status" value="1"/>
</dbReference>
<dbReference type="InterPro" id="IPR000383">
    <property type="entry name" value="Xaa-Pro-like_dom"/>
</dbReference>
<gene>
    <name evidence="3" type="ORF">HCK00_15205</name>
</gene>
<accession>A0ABX1C1R3</accession>
<evidence type="ECO:0000313" key="3">
    <source>
        <dbReference type="EMBL" id="NJQ01842.1"/>
    </source>
</evidence>
<dbReference type="Gene3D" id="2.60.120.260">
    <property type="entry name" value="Galactose-binding domain-like"/>
    <property type="match status" value="1"/>
</dbReference>
<evidence type="ECO:0000256" key="1">
    <source>
        <dbReference type="ARBA" id="ARBA00022801"/>
    </source>
</evidence>
<dbReference type="Gene3D" id="3.40.50.1820">
    <property type="entry name" value="alpha/beta hydrolase"/>
    <property type="match status" value="1"/>
</dbReference>